<organism evidence="1 2">
    <name type="scientific">Irpex rosettiformis</name>
    <dbReference type="NCBI Taxonomy" id="378272"/>
    <lineage>
        <taxon>Eukaryota</taxon>
        <taxon>Fungi</taxon>
        <taxon>Dikarya</taxon>
        <taxon>Basidiomycota</taxon>
        <taxon>Agaricomycotina</taxon>
        <taxon>Agaricomycetes</taxon>
        <taxon>Polyporales</taxon>
        <taxon>Irpicaceae</taxon>
        <taxon>Irpex</taxon>
    </lineage>
</organism>
<gene>
    <name evidence="1" type="ORF">BDY19DRAFT_989487</name>
</gene>
<accession>A0ACB8UHW3</accession>
<reference evidence="1" key="1">
    <citation type="journal article" date="2021" name="Environ. Microbiol.">
        <title>Gene family expansions and transcriptome signatures uncover fungal adaptations to wood decay.</title>
        <authorList>
            <person name="Hage H."/>
            <person name="Miyauchi S."/>
            <person name="Viragh M."/>
            <person name="Drula E."/>
            <person name="Min B."/>
            <person name="Chaduli D."/>
            <person name="Navarro D."/>
            <person name="Favel A."/>
            <person name="Norest M."/>
            <person name="Lesage-Meessen L."/>
            <person name="Balint B."/>
            <person name="Merenyi Z."/>
            <person name="de Eugenio L."/>
            <person name="Morin E."/>
            <person name="Martinez A.T."/>
            <person name="Baldrian P."/>
            <person name="Stursova M."/>
            <person name="Martinez M.J."/>
            <person name="Novotny C."/>
            <person name="Magnuson J.K."/>
            <person name="Spatafora J.W."/>
            <person name="Maurice S."/>
            <person name="Pangilinan J."/>
            <person name="Andreopoulos W."/>
            <person name="LaButti K."/>
            <person name="Hundley H."/>
            <person name="Na H."/>
            <person name="Kuo A."/>
            <person name="Barry K."/>
            <person name="Lipzen A."/>
            <person name="Henrissat B."/>
            <person name="Riley R."/>
            <person name="Ahrendt S."/>
            <person name="Nagy L.G."/>
            <person name="Grigoriev I.V."/>
            <person name="Martin F."/>
            <person name="Rosso M.N."/>
        </authorList>
    </citation>
    <scope>NUCLEOTIDE SEQUENCE</scope>
    <source>
        <strain evidence="1">CBS 384.51</strain>
    </source>
</reference>
<dbReference type="EMBL" id="MU274901">
    <property type="protein sequence ID" value="KAI0093963.1"/>
    <property type="molecule type" value="Genomic_DNA"/>
</dbReference>
<evidence type="ECO:0000313" key="1">
    <source>
        <dbReference type="EMBL" id="KAI0093963.1"/>
    </source>
</evidence>
<proteinExistence type="predicted"/>
<keyword evidence="2" id="KW-1185">Reference proteome</keyword>
<protein>
    <submittedName>
        <fullName evidence="1">Uncharacterized protein</fullName>
    </submittedName>
</protein>
<comment type="caution">
    <text evidence="1">The sequence shown here is derived from an EMBL/GenBank/DDBJ whole genome shotgun (WGS) entry which is preliminary data.</text>
</comment>
<sequence length="346" mass="38658">MEATSALDPTATPGCPTSFRDLAIVAVVHSTLSALFGVYVVLFVLAMWSMYRRHGLSYRRLRMVTILLFIDLLVHYICRSITFGETRQMTQPANEQRMVTIPIVFVGALTSTFAGFLCNGILAWRFYIVYGKHRLALYLPAVAIVMNALLGMSGDFQHMWFYHNTWLYTIGFKLRTLKINMAWGWFTFSINTILTGGIVGKIVHASRSADRLNIAHPYGGNPYRVALAAVIESALVIWVGLLLYEIAELAPTGYITTAWNIGYVMICIIPIFFGISQSLIIVHLGFAADRYERESRQVIGLSLRSDAIVRQGTDNSAIAIMVSRETMDDAEKGTVDISEANSSRFE</sequence>
<name>A0ACB8UHW3_9APHY</name>
<evidence type="ECO:0000313" key="2">
    <source>
        <dbReference type="Proteomes" id="UP001055072"/>
    </source>
</evidence>
<dbReference type="Proteomes" id="UP001055072">
    <property type="component" value="Unassembled WGS sequence"/>
</dbReference>